<name>A0A926WF96_9NOST</name>
<dbReference type="InterPro" id="IPR011006">
    <property type="entry name" value="CheY-like_superfamily"/>
</dbReference>
<comment type="caution">
    <text evidence="3">The sequence shown here is derived from an EMBL/GenBank/DDBJ whole genome shotgun (WGS) entry which is preliminary data.</text>
</comment>
<evidence type="ECO:0000313" key="4">
    <source>
        <dbReference type="Proteomes" id="UP000662185"/>
    </source>
</evidence>
<dbReference type="Gene3D" id="3.40.50.2300">
    <property type="match status" value="1"/>
</dbReference>
<proteinExistence type="predicted"/>
<evidence type="ECO:0000313" key="3">
    <source>
        <dbReference type="EMBL" id="MBD2293072.1"/>
    </source>
</evidence>
<sequence>MTRIKVLIIEHAKLTTAKIKEIINRSNILEIIEAKDGQTGIELLTENADNLALIIVGLYLPKINGKYVIEYI</sequence>
<keyword evidence="4" id="KW-1185">Reference proteome</keyword>
<dbReference type="GO" id="GO:0000160">
    <property type="term" value="P:phosphorelay signal transduction system"/>
    <property type="evidence" value="ECO:0007669"/>
    <property type="project" value="InterPro"/>
</dbReference>
<evidence type="ECO:0000256" key="1">
    <source>
        <dbReference type="PROSITE-ProRule" id="PRU00169"/>
    </source>
</evidence>
<protein>
    <recommendedName>
        <fullName evidence="2">Response regulatory domain-containing protein</fullName>
    </recommendedName>
</protein>
<dbReference type="SUPFAM" id="SSF52172">
    <property type="entry name" value="CheY-like"/>
    <property type="match status" value="1"/>
</dbReference>
<dbReference type="EMBL" id="JACJQU010000002">
    <property type="protein sequence ID" value="MBD2293072.1"/>
    <property type="molecule type" value="Genomic_DNA"/>
</dbReference>
<dbReference type="Proteomes" id="UP000662185">
    <property type="component" value="Unassembled WGS sequence"/>
</dbReference>
<feature type="domain" description="Response regulatory" evidence="2">
    <location>
        <begin position="5"/>
        <end position="72"/>
    </location>
</feature>
<accession>A0A926WF96</accession>
<dbReference type="InterPro" id="IPR001789">
    <property type="entry name" value="Sig_transdc_resp-reg_receiver"/>
</dbReference>
<dbReference type="RefSeq" id="WP_190558074.1">
    <property type="nucleotide sequence ID" value="NZ_JACJQU010000002.1"/>
</dbReference>
<comment type="caution">
    <text evidence="1">Lacks conserved residue(s) required for the propagation of feature annotation.</text>
</comment>
<dbReference type="AlphaFoldDB" id="A0A926WF96"/>
<reference evidence="4" key="1">
    <citation type="journal article" date="2020" name="ISME J.">
        <title>Comparative genomics reveals insights into cyanobacterial evolution and habitat adaptation.</title>
        <authorList>
            <person name="Chen M.Y."/>
            <person name="Teng W.K."/>
            <person name="Zhao L."/>
            <person name="Hu C.X."/>
            <person name="Zhou Y.K."/>
            <person name="Han B.P."/>
            <person name="Song L.R."/>
            <person name="Shu W.S."/>
        </authorList>
    </citation>
    <scope>NUCLEOTIDE SEQUENCE [LARGE SCALE GENOMIC DNA]</scope>
    <source>
        <strain evidence="4">FACHB-251</strain>
    </source>
</reference>
<gene>
    <name evidence="3" type="ORF">H6G06_06125</name>
</gene>
<dbReference type="PROSITE" id="PS50110">
    <property type="entry name" value="RESPONSE_REGULATORY"/>
    <property type="match status" value="1"/>
</dbReference>
<organism evidence="3 4">
    <name type="scientific">Anabaena sphaerica FACHB-251</name>
    <dbReference type="NCBI Taxonomy" id="2692883"/>
    <lineage>
        <taxon>Bacteria</taxon>
        <taxon>Bacillati</taxon>
        <taxon>Cyanobacteriota</taxon>
        <taxon>Cyanophyceae</taxon>
        <taxon>Nostocales</taxon>
        <taxon>Nostocaceae</taxon>
        <taxon>Anabaena</taxon>
    </lineage>
</organism>
<evidence type="ECO:0000259" key="2">
    <source>
        <dbReference type="PROSITE" id="PS50110"/>
    </source>
</evidence>